<keyword evidence="1" id="KW-0067">ATP-binding</keyword>
<dbReference type="GO" id="GO:0004672">
    <property type="term" value="F:protein kinase activity"/>
    <property type="evidence" value="ECO:0007669"/>
    <property type="project" value="InterPro"/>
</dbReference>
<dbReference type="Gene3D" id="3.40.50.1000">
    <property type="entry name" value="HAD superfamily/HAD-like"/>
    <property type="match status" value="1"/>
</dbReference>
<dbReference type="VEuPathDB" id="FungiDB:PC9H_004407"/>
<dbReference type="PROSITE" id="PS00107">
    <property type="entry name" value="PROTEIN_KINASE_ATP"/>
    <property type="match status" value="1"/>
</dbReference>
<name>A0A8H7A7M8_PLEOS</name>
<dbReference type="Proteomes" id="UP000623687">
    <property type="component" value="Unassembled WGS sequence"/>
</dbReference>
<dbReference type="PROSITE" id="PS50011">
    <property type="entry name" value="PROTEIN_KINASE_DOM"/>
    <property type="match status" value="1"/>
</dbReference>
<dbReference type="CDD" id="cd14016">
    <property type="entry name" value="STKc_CK1"/>
    <property type="match status" value="1"/>
</dbReference>
<evidence type="ECO:0000256" key="1">
    <source>
        <dbReference type="PROSITE-ProRule" id="PRU10141"/>
    </source>
</evidence>
<dbReference type="Gene3D" id="1.10.150.750">
    <property type="match status" value="1"/>
</dbReference>
<dbReference type="InterPro" id="IPR050235">
    <property type="entry name" value="CK1_Ser-Thr_kinase"/>
</dbReference>
<evidence type="ECO:0000256" key="2">
    <source>
        <dbReference type="SAM" id="MobiDB-lite"/>
    </source>
</evidence>
<dbReference type="OrthoDB" id="2987224at2759"/>
<proteinExistence type="predicted"/>
<dbReference type="GeneID" id="59374225"/>
<accession>A0A8H7A7M8</accession>
<dbReference type="InterPro" id="IPR000719">
    <property type="entry name" value="Prot_kinase_dom"/>
</dbReference>
<dbReference type="GO" id="GO:0005524">
    <property type="term" value="F:ATP binding"/>
    <property type="evidence" value="ECO:0007669"/>
    <property type="project" value="UniProtKB-UniRule"/>
</dbReference>
<evidence type="ECO:0000259" key="3">
    <source>
        <dbReference type="PROSITE" id="PS50011"/>
    </source>
</evidence>
<evidence type="ECO:0000313" key="4">
    <source>
        <dbReference type="EMBL" id="KAF7437565.1"/>
    </source>
</evidence>
<feature type="region of interest" description="Disordered" evidence="2">
    <location>
        <begin position="94"/>
        <end position="114"/>
    </location>
</feature>
<dbReference type="PANTHER" id="PTHR11909">
    <property type="entry name" value="CASEIN KINASE-RELATED"/>
    <property type="match status" value="1"/>
</dbReference>
<feature type="region of interest" description="Disordered" evidence="2">
    <location>
        <begin position="226"/>
        <end position="246"/>
    </location>
</feature>
<protein>
    <recommendedName>
        <fullName evidence="3">Protein kinase domain-containing protein</fullName>
    </recommendedName>
</protein>
<evidence type="ECO:0000313" key="5">
    <source>
        <dbReference type="Proteomes" id="UP000623687"/>
    </source>
</evidence>
<dbReference type="AlphaFoldDB" id="A0A8H7A7M8"/>
<sequence length="833" mass="93602">MPNLFPISRQRPSLPWSEYFILNSTSEANVRALTVVPPLPFQDPLYLCVTPRICATFDKDEEQCSKLLNTEDYQLDETSAKIFLEALKRAGPSVPAVRTTGGNDEPGDRWDTWSGQSPRETPGILFAGRDVQFDFEVLPLKHLPRQFDTTVFDELPLIRQLILDYTWKTCNTAILYIQSVREAMPRLLSSGRIFRQPRLSCIEDPSPDPLIESLRPSTADLQALPVLHDGDPNPKAVPETDDGEWDDEPSLELDMATATPAVISNDVKVILIDPYILIDRDGPLQTALTHIFPPSQYAFSAKELLDLYVEYETLRRSEGQPDSAINTVRSIVQYFGVSVDDATISDALESHGKSRHYPDGQRFISELVEHGYTLVAIPSAAKEAIPQYEGLSLGLYSPSLGPYSPSLGPPSQHSLLEPWAYTLPFCKQLDPEIRADQILVVSSNLYGVCEPASKAGFPTAFVKVASTRSAKLDIPTIASTYTLGSIHDLLPTLRDPSTSTMPEEPEVSYDNPPFRLKDNYQCTFLLGSGSFAYVWNGVHLHTGAGVALKFEVIDPSVPSSLPYEAAVYAQLKGVEGIPRIHWFGQDKNANVLVMDKLGLNLEHLRRFCRGQFGLKTILMLGEQMLSTIELVHARGVIVRDIKPENFAMGYLEDYQRLFLFDMGLSKLYLDPSTGEHMPFREGRGGIGTPRYASSNVHFSLEPSRRDDVEAIGMLLLYLLHGRLPWQGICAPDIPAKLRRIGEMKRGEHFRELLACSPPCFAPFFAHCRALEFEEKPDYGLLRKLLGEEMEAGGWEYDWKYDWWQPGERGTLLSDEYVVHPRFVEPLRRALYSW</sequence>
<feature type="binding site" evidence="1">
    <location>
        <position position="549"/>
    </location>
    <ligand>
        <name>ATP</name>
        <dbReference type="ChEBI" id="CHEBI:30616"/>
    </ligand>
</feature>
<dbReference type="InterPro" id="IPR023214">
    <property type="entry name" value="HAD_sf"/>
</dbReference>
<reference evidence="4" key="1">
    <citation type="submission" date="2019-07" db="EMBL/GenBank/DDBJ databases">
        <authorList>
            <person name="Palmer J.M."/>
        </authorList>
    </citation>
    <scope>NUCLEOTIDE SEQUENCE</scope>
    <source>
        <strain evidence="4">PC9</strain>
    </source>
</reference>
<organism evidence="4 5">
    <name type="scientific">Pleurotus ostreatus</name>
    <name type="common">Oyster mushroom</name>
    <name type="synonym">White-rot fungus</name>
    <dbReference type="NCBI Taxonomy" id="5322"/>
    <lineage>
        <taxon>Eukaryota</taxon>
        <taxon>Fungi</taxon>
        <taxon>Dikarya</taxon>
        <taxon>Basidiomycota</taxon>
        <taxon>Agaricomycotina</taxon>
        <taxon>Agaricomycetes</taxon>
        <taxon>Agaricomycetidae</taxon>
        <taxon>Agaricales</taxon>
        <taxon>Pleurotineae</taxon>
        <taxon>Pleurotaceae</taxon>
        <taxon>Pleurotus</taxon>
    </lineage>
</organism>
<gene>
    <name evidence="4" type="ORF">PC9H_004407</name>
</gene>
<dbReference type="Gene3D" id="1.10.510.10">
    <property type="entry name" value="Transferase(Phosphotransferase) domain 1"/>
    <property type="match status" value="1"/>
</dbReference>
<keyword evidence="5" id="KW-1185">Reference proteome</keyword>
<dbReference type="RefSeq" id="XP_036635464.1">
    <property type="nucleotide sequence ID" value="XM_036773991.1"/>
</dbReference>
<dbReference type="SMART" id="SM00220">
    <property type="entry name" value="S_TKc"/>
    <property type="match status" value="1"/>
</dbReference>
<feature type="domain" description="Protein kinase" evidence="3">
    <location>
        <begin position="520"/>
        <end position="822"/>
    </location>
</feature>
<dbReference type="EMBL" id="JACETU010000002">
    <property type="protein sequence ID" value="KAF7437565.1"/>
    <property type="molecule type" value="Genomic_DNA"/>
</dbReference>
<dbReference type="InterPro" id="IPR011009">
    <property type="entry name" value="Kinase-like_dom_sf"/>
</dbReference>
<keyword evidence="1" id="KW-0547">Nucleotide-binding</keyword>
<dbReference type="Pfam" id="PF00069">
    <property type="entry name" value="Pkinase"/>
    <property type="match status" value="1"/>
</dbReference>
<dbReference type="InterPro" id="IPR017441">
    <property type="entry name" value="Protein_kinase_ATP_BS"/>
</dbReference>
<comment type="caution">
    <text evidence="4">The sequence shown here is derived from an EMBL/GenBank/DDBJ whole genome shotgun (WGS) entry which is preliminary data.</text>
</comment>
<dbReference type="SUPFAM" id="SSF56112">
    <property type="entry name" value="Protein kinase-like (PK-like)"/>
    <property type="match status" value="1"/>
</dbReference>